<name>A0ABD0RTV0_CIRMR</name>
<proteinExistence type="predicted"/>
<dbReference type="EMBL" id="JAMKFB020000002">
    <property type="protein sequence ID" value="KAL0201967.1"/>
    <property type="molecule type" value="Genomic_DNA"/>
</dbReference>
<comment type="caution">
    <text evidence="1">The sequence shown here is derived from an EMBL/GenBank/DDBJ whole genome shotgun (WGS) entry which is preliminary data.</text>
</comment>
<organism evidence="1 2">
    <name type="scientific">Cirrhinus mrigala</name>
    <name type="common">Mrigala</name>
    <dbReference type="NCBI Taxonomy" id="683832"/>
    <lineage>
        <taxon>Eukaryota</taxon>
        <taxon>Metazoa</taxon>
        <taxon>Chordata</taxon>
        <taxon>Craniata</taxon>
        <taxon>Vertebrata</taxon>
        <taxon>Euteleostomi</taxon>
        <taxon>Actinopterygii</taxon>
        <taxon>Neopterygii</taxon>
        <taxon>Teleostei</taxon>
        <taxon>Ostariophysi</taxon>
        <taxon>Cypriniformes</taxon>
        <taxon>Cyprinidae</taxon>
        <taxon>Labeoninae</taxon>
        <taxon>Labeonini</taxon>
        <taxon>Cirrhinus</taxon>
    </lineage>
</organism>
<evidence type="ECO:0000313" key="1">
    <source>
        <dbReference type="EMBL" id="KAL0201967.1"/>
    </source>
</evidence>
<dbReference type="Proteomes" id="UP001529510">
    <property type="component" value="Unassembled WGS sequence"/>
</dbReference>
<protein>
    <submittedName>
        <fullName evidence="1">Uncharacterized protein</fullName>
    </submittedName>
</protein>
<accession>A0ABD0RTV0</accession>
<feature type="non-terminal residue" evidence="1">
    <location>
        <position position="179"/>
    </location>
</feature>
<sequence length="179" mass="18994">DSSSVGLCVALAAAIGRLAASGLVLIGWLRHKGPAALHMLSVIETIARRLAHGRIQNTISSMFVSFIKDWLSDALRTGPGMRLRFLFVFLLTSSAAKQTTDRNAADSDAESERAAGTSEPAANVYSCGGVRLCAADESGNEFVSLVMKRVTLAHRCDPAPVFTANTPPLSHTHSDGQFP</sequence>
<gene>
    <name evidence="1" type="ORF">M9458_005154</name>
</gene>
<dbReference type="AlphaFoldDB" id="A0ABD0RTV0"/>
<feature type="non-terminal residue" evidence="1">
    <location>
        <position position="1"/>
    </location>
</feature>
<reference evidence="1 2" key="1">
    <citation type="submission" date="2024-05" db="EMBL/GenBank/DDBJ databases">
        <title>Genome sequencing and assembly of Indian major carp, Cirrhinus mrigala (Hamilton, 1822).</title>
        <authorList>
            <person name="Mohindra V."/>
            <person name="Chowdhury L.M."/>
            <person name="Lal K."/>
            <person name="Jena J.K."/>
        </authorList>
    </citation>
    <scope>NUCLEOTIDE SEQUENCE [LARGE SCALE GENOMIC DNA]</scope>
    <source>
        <strain evidence="1">CM1030</strain>
        <tissue evidence="1">Blood</tissue>
    </source>
</reference>
<keyword evidence="2" id="KW-1185">Reference proteome</keyword>
<evidence type="ECO:0000313" key="2">
    <source>
        <dbReference type="Proteomes" id="UP001529510"/>
    </source>
</evidence>